<dbReference type="AlphaFoldDB" id="A0A821VYD6"/>
<evidence type="ECO:0000313" key="2">
    <source>
        <dbReference type="Proteomes" id="UP000663880"/>
    </source>
</evidence>
<protein>
    <submittedName>
        <fullName evidence="1">Uncharacterized protein</fullName>
    </submittedName>
</protein>
<dbReference type="EMBL" id="CAJOBZ010000049">
    <property type="protein sequence ID" value="CAF4915347.1"/>
    <property type="molecule type" value="Genomic_DNA"/>
</dbReference>
<name>A0A821VYD6_9NEOP</name>
<reference evidence="1" key="1">
    <citation type="submission" date="2021-02" db="EMBL/GenBank/DDBJ databases">
        <authorList>
            <person name="Steward A R."/>
        </authorList>
    </citation>
    <scope>NUCLEOTIDE SEQUENCE</scope>
</reference>
<proteinExistence type="predicted"/>
<evidence type="ECO:0000313" key="1">
    <source>
        <dbReference type="EMBL" id="CAF4915347.1"/>
    </source>
</evidence>
<gene>
    <name evidence="1" type="ORF">PMACD_LOCUS12525</name>
</gene>
<dbReference type="OrthoDB" id="6753181at2759"/>
<dbReference type="Proteomes" id="UP000663880">
    <property type="component" value="Unassembled WGS sequence"/>
</dbReference>
<keyword evidence="2" id="KW-1185">Reference proteome</keyword>
<sequence>MDLHYVIFWYMIAHISAYKNHRYTIATCGEDDRKQFTCKHYEGVNKLAMKGFFKMKYTSPAQPSRTTITTESTVEIDPYLKFEEDINVALFGNASIEGRLEEKTRLGLNKNATAQYIHFPCGKLFRAELVYNVSGVHLPMSEYLHRGYCKLNETKDYMQTAVNAFAIILNGDLVDIERLSSEYVLRSARTISMMKLPKEKLTAMWNVVKGRRKTIDISYETLQRYRPLFKYISGKEIARLNLSDPKILSFIGTHAELDRHQVGVIASKYISINKQWSEPRYLNIMNNILCGIPMTFMRQLPVNTFLQLSHQVFYHIHACDPLQRRFYLAFMSGTQVLGKSYSWSASDVAQLGLLMAEVTGPDLSSINPKSMAGITSKVMLTMSPHNLQYLSEAQLKYLGQKPLNILARKLKKYQDQMQIYDNRGAKFISTTLFPLVYLILINFV</sequence>
<comment type="caution">
    <text evidence="1">The sequence shown here is derived from an EMBL/GenBank/DDBJ whole genome shotgun (WGS) entry which is preliminary data.</text>
</comment>
<organism evidence="1 2">
    <name type="scientific">Pieris macdunnoughi</name>
    <dbReference type="NCBI Taxonomy" id="345717"/>
    <lineage>
        <taxon>Eukaryota</taxon>
        <taxon>Metazoa</taxon>
        <taxon>Ecdysozoa</taxon>
        <taxon>Arthropoda</taxon>
        <taxon>Hexapoda</taxon>
        <taxon>Insecta</taxon>
        <taxon>Pterygota</taxon>
        <taxon>Neoptera</taxon>
        <taxon>Endopterygota</taxon>
        <taxon>Lepidoptera</taxon>
        <taxon>Glossata</taxon>
        <taxon>Ditrysia</taxon>
        <taxon>Papilionoidea</taxon>
        <taxon>Pieridae</taxon>
        <taxon>Pierinae</taxon>
        <taxon>Pieris</taxon>
    </lineage>
</organism>
<accession>A0A821VYD6</accession>